<keyword evidence="3" id="KW-1185">Reference proteome</keyword>
<proteinExistence type="predicted"/>
<evidence type="ECO:0000313" key="2">
    <source>
        <dbReference type="EMBL" id="ADP72038.1"/>
    </source>
</evidence>
<dbReference type="InterPro" id="IPR003593">
    <property type="entry name" value="AAA+_ATPase"/>
</dbReference>
<dbReference type="PANTHER" id="PTHR10098:SF108">
    <property type="entry name" value="TETRATRICOPEPTIDE REPEAT PROTEIN 28"/>
    <property type="match status" value="1"/>
</dbReference>
<dbReference type="Gene3D" id="1.25.40.10">
    <property type="entry name" value="Tetratricopeptide repeat domain"/>
    <property type="match status" value="2"/>
</dbReference>
<dbReference type="SMART" id="SM00382">
    <property type="entry name" value="AAA"/>
    <property type="match status" value="1"/>
</dbReference>
<dbReference type="Pfam" id="PF12770">
    <property type="entry name" value="CHAT"/>
    <property type="match status" value="1"/>
</dbReference>
<accession>E3I8Q9</accession>
<dbReference type="Proteomes" id="UP000001399">
    <property type="component" value="Chromosome"/>
</dbReference>
<name>E3I8Q9_RHOVT</name>
<dbReference type="SUPFAM" id="SSF48452">
    <property type="entry name" value="TPR-like"/>
    <property type="match status" value="2"/>
</dbReference>
<protein>
    <submittedName>
        <fullName evidence="2">AAA ATPase</fullName>
    </submittedName>
</protein>
<feature type="domain" description="AAA+ ATPase" evidence="1">
    <location>
        <begin position="407"/>
        <end position="593"/>
    </location>
</feature>
<dbReference type="EMBL" id="CP002292">
    <property type="protein sequence ID" value="ADP72038.1"/>
    <property type="molecule type" value="Genomic_DNA"/>
</dbReference>
<dbReference type="PANTHER" id="PTHR10098">
    <property type="entry name" value="RAPSYN-RELATED"/>
    <property type="match status" value="1"/>
</dbReference>
<dbReference type="InterPro" id="IPR024983">
    <property type="entry name" value="CHAT_dom"/>
</dbReference>
<reference evidence="3" key="1">
    <citation type="journal article" date="2011" name="J. Bacteriol.">
        <title>Genome sequences of eight morphologically diverse alphaproteobacteria.</title>
        <authorList>
            <consortium name="US DOE Joint Genome Institute"/>
            <person name="Brown P.J."/>
            <person name="Kysela D.T."/>
            <person name="Buechlein A."/>
            <person name="Hemmerich C."/>
            <person name="Brun Y.V."/>
        </authorList>
    </citation>
    <scope>NUCLEOTIDE SEQUENCE [LARGE SCALE GENOMIC DNA]</scope>
    <source>
        <strain evidence="3">ATCC 17100 / ATH 3.1.1 / DSM 162 / LMG 4299</strain>
    </source>
</reference>
<dbReference type="eggNOG" id="COG0457">
    <property type="taxonomic scope" value="Bacteria"/>
</dbReference>
<dbReference type="InterPro" id="IPR011990">
    <property type="entry name" value="TPR-like_helical_dom_sf"/>
</dbReference>
<evidence type="ECO:0000313" key="3">
    <source>
        <dbReference type="Proteomes" id="UP000001399"/>
    </source>
</evidence>
<dbReference type="OrthoDB" id="9814594at2"/>
<dbReference type="STRING" id="648757.Rvan_2830"/>
<dbReference type="InterPro" id="IPR027417">
    <property type="entry name" value="P-loop_NTPase"/>
</dbReference>
<dbReference type="eggNOG" id="COG1672">
    <property type="taxonomic scope" value="Bacteria"/>
</dbReference>
<dbReference type="InterPro" id="IPR041664">
    <property type="entry name" value="AAA_16"/>
</dbReference>
<gene>
    <name evidence="2" type="ordered locus">Rvan_2830</name>
</gene>
<dbReference type="HOGENOM" id="CLU_004034_0_0_5"/>
<dbReference type="Pfam" id="PF13191">
    <property type="entry name" value="AAA_16"/>
    <property type="match status" value="1"/>
</dbReference>
<evidence type="ECO:0000259" key="1">
    <source>
        <dbReference type="SMART" id="SM00382"/>
    </source>
</evidence>
<dbReference type="AlphaFoldDB" id="E3I8Q9"/>
<dbReference type="KEGG" id="rva:Rvan_2830"/>
<organism evidence="2 3">
    <name type="scientific">Rhodomicrobium vannielii (strain ATCC 17100 / DSM 162 / LMG 4299 / NCIMB 10020 / ATH 3.1.1)</name>
    <dbReference type="NCBI Taxonomy" id="648757"/>
    <lineage>
        <taxon>Bacteria</taxon>
        <taxon>Pseudomonadati</taxon>
        <taxon>Pseudomonadota</taxon>
        <taxon>Alphaproteobacteria</taxon>
        <taxon>Hyphomicrobiales</taxon>
        <taxon>Hyphomicrobiaceae</taxon>
        <taxon>Rhodomicrobium</taxon>
    </lineage>
</organism>
<dbReference type="eggNOG" id="COG4995">
    <property type="taxonomic scope" value="Bacteria"/>
</dbReference>
<dbReference type="SUPFAM" id="SSF52540">
    <property type="entry name" value="P-loop containing nucleoside triphosphate hydrolases"/>
    <property type="match status" value="1"/>
</dbReference>
<sequence length="1169" mass="128205">MHLVFELSRDRLSFRDRGQERPFTDQDFAKLHDWSKRYRYLRADFNPQALEQLGQEMFAWLNGAQKWLEAALAAPTGDIHCEFRCAGVLDGKGRLFLNAPWELLADETGFLAKREPRIFCVARRIGRPTAQAGACAAHGDVTALFMAAAPEGAPELDYEREETAIISTTQGLSLNLAVEDSGALFPFATRVKLEGDLDVVHLSCHGNDERNALIFEDEYGDADPVTAAKLKQDGFGERLPPLIFLSACHSAEDTRKAKDGDNPLPLSMDLVQAGFPAVLGWGGPVLDHDATRFAREFYGQLVRGRRLDSAAAYARLAVLKQDDCPGRDWHLARLYLGPDGGAPLCTAGARSRPKTVLAEHGHQDILQTKQAAESSAPSRQLPVASRQSFVGRRRQTQEILRVFRAGKDAGILIHGQGKSGKTSLAARIANRLPSLKPVVIFGDYHTMAIFGEILRACPPALRPALESQWLPLIEQRGDNLGLALEAMLRGPLNQDAPILLIVDDLEQALDAPQAGQEPTTVKQEYLESLRGVVEAFAETLGHTESRLLFTSRYTFTLPDAKNCELAAKLHDLALPPMNERERLKQMQARLRLDHSKLNSTLQSQCIEAACGNPGLQELLTNAALEDAAAAGTALAAMERYLADGAVPAENKTAAFLENLALNTLVNAVDEDGRALLRAGTVLAIPVPEGVFAAIAKALALGDAGKLLARLKGLGLLDRHIADRETGEAHFLVNRLVRPSLLKEVKGVRAPKPDCPLLPGFDPGPVALTQADQILIVGAILPNLKAQWSDGASHVQLRPEALELMRLAELGQDWTLLGEAAAAGAFHLQRSYQPQAAAAVAFWALELLEAEEAHPPARLLKIGAELAGQFGHGETARTLLERGLTTSNDGFDQASLWLDWAGRQAQSGEPEDALQWLEKAKAEFERLGDVRSRAVTMGQIADILSARGDLDEALRIRREEELPVYERLGDVRSRAVTMGKIADILSARGDLDEALRIRREEELPVYERLGDVRERAVTMGQIADILSARGDLDEALRIRREEELPVYERLGDVRSRAVTMGQIADILSARGDLDEALRIRREEELPVYERLGDVRSRAVTMGQIADILSARGDLDGALRIRREEELPVYERLGDVRSRAVTMGQIADILSARGDLDEALRIRREEQLPVL</sequence>
<dbReference type="Gene3D" id="3.40.50.300">
    <property type="entry name" value="P-loop containing nucleotide triphosphate hydrolases"/>
    <property type="match status" value="1"/>
</dbReference>